<keyword evidence="3" id="KW-0964">Secreted</keyword>
<name>A0A315VCZ3_GAMAF</name>
<dbReference type="PROSITE" id="PS50092">
    <property type="entry name" value="TSP1"/>
    <property type="match status" value="1"/>
</dbReference>
<dbReference type="OMA" id="CNPKLFI"/>
<dbReference type="AlphaFoldDB" id="A0A315VCZ3"/>
<dbReference type="SMART" id="SM00209">
    <property type="entry name" value="TSP1"/>
    <property type="match status" value="1"/>
</dbReference>
<accession>A0A315VCZ3</accession>
<evidence type="ECO:0000313" key="14">
    <source>
        <dbReference type="Proteomes" id="UP000250572"/>
    </source>
</evidence>
<evidence type="ECO:0000256" key="5">
    <source>
        <dbReference type="ARBA" id="ARBA00022674"/>
    </source>
</evidence>
<evidence type="ECO:0000256" key="4">
    <source>
        <dbReference type="ARBA" id="ARBA00022606"/>
    </source>
</evidence>
<organism evidence="13 14">
    <name type="scientific">Gambusia affinis</name>
    <name type="common">Western mosquitofish</name>
    <name type="synonym">Heterandria affinis</name>
    <dbReference type="NCBI Taxonomy" id="33528"/>
    <lineage>
        <taxon>Eukaryota</taxon>
        <taxon>Metazoa</taxon>
        <taxon>Chordata</taxon>
        <taxon>Craniata</taxon>
        <taxon>Vertebrata</taxon>
        <taxon>Euteleostomi</taxon>
        <taxon>Actinopterygii</taxon>
        <taxon>Neopterygii</taxon>
        <taxon>Teleostei</taxon>
        <taxon>Neoteleostei</taxon>
        <taxon>Acanthomorphata</taxon>
        <taxon>Ovalentaria</taxon>
        <taxon>Atherinomorphae</taxon>
        <taxon>Cyprinodontiformes</taxon>
        <taxon>Poeciliidae</taxon>
        <taxon>Poeciliinae</taxon>
        <taxon>Gambusia</taxon>
    </lineage>
</organism>
<feature type="chain" id="PRO_5016273461" description="R-spondin Fu-CRD domain-containing protein" evidence="11">
    <location>
        <begin position="20"/>
        <end position="273"/>
    </location>
</feature>
<feature type="compositionally biased region" description="Basic and acidic residues" evidence="10">
    <location>
        <begin position="227"/>
        <end position="246"/>
    </location>
</feature>
<dbReference type="PANTHER" id="PTHR46987">
    <property type="entry name" value="NEUROHYPOPHYSIAL HORMONES, N-TERMINAL DOMAIN CONTAINING PROTEIN"/>
    <property type="match status" value="1"/>
</dbReference>
<dbReference type="SUPFAM" id="SSF57184">
    <property type="entry name" value="Growth factor receptor domain"/>
    <property type="match status" value="1"/>
</dbReference>
<keyword evidence="8" id="KW-1015">Disulfide bond</keyword>
<keyword evidence="14" id="KW-1185">Reference proteome</keyword>
<dbReference type="InterPro" id="IPR009030">
    <property type="entry name" value="Growth_fac_rcpt_cys_sf"/>
</dbReference>
<dbReference type="Pfam" id="PF15913">
    <property type="entry name" value="Furin-like_2"/>
    <property type="match status" value="1"/>
</dbReference>
<evidence type="ECO:0000256" key="8">
    <source>
        <dbReference type="ARBA" id="ARBA00023157"/>
    </source>
</evidence>
<keyword evidence="7 11" id="KW-0732">Signal</keyword>
<evidence type="ECO:0000259" key="12">
    <source>
        <dbReference type="Pfam" id="PF15913"/>
    </source>
</evidence>
<dbReference type="STRING" id="33528.ENSGAFP00000013086"/>
<evidence type="ECO:0000256" key="10">
    <source>
        <dbReference type="SAM" id="MobiDB-lite"/>
    </source>
</evidence>
<keyword evidence="6" id="KW-0879">Wnt signaling pathway</keyword>
<keyword evidence="9" id="KW-0325">Glycoprotein</keyword>
<dbReference type="Gene3D" id="2.20.100.10">
    <property type="entry name" value="Thrombospondin type-1 (TSP1) repeat"/>
    <property type="match status" value="1"/>
</dbReference>
<comment type="caution">
    <text evidence="13">The sequence shown here is derived from an EMBL/GenBank/DDBJ whole genome shotgun (WGS) entry which is preliminary data.</text>
</comment>
<dbReference type="GO" id="GO:0008201">
    <property type="term" value="F:heparin binding"/>
    <property type="evidence" value="ECO:0007669"/>
    <property type="project" value="UniProtKB-KW"/>
</dbReference>
<dbReference type="PANTHER" id="PTHR46987:SF5">
    <property type="entry name" value="R-SPONDIN-1"/>
    <property type="match status" value="1"/>
</dbReference>
<dbReference type="CDD" id="cd00064">
    <property type="entry name" value="FU"/>
    <property type="match status" value="1"/>
</dbReference>
<protein>
    <recommendedName>
        <fullName evidence="12">R-spondin Fu-CRD domain-containing protein</fullName>
    </recommendedName>
</protein>
<gene>
    <name evidence="13" type="ORF">CCH79_00011531</name>
</gene>
<reference evidence="13 14" key="1">
    <citation type="journal article" date="2018" name="G3 (Bethesda)">
        <title>A High-Quality Reference Genome for the Invasive Mosquitofish Gambusia affinis Using a Chicago Library.</title>
        <authorList>
            <person name="Hoffberg S.L."/>
            <person name="Troendle N.J."/>
            <person name="Glenn T.C."/>
            <person name="Mahmud O."/>
            <person name="Louha S."/>
            <person name="Chalopin D."/>
            <person name="Bennetzen J.L."/>
            <person name="Mauricio R."/>
        </authorList>
    </citation>
    <scope>NUCLEOTIDE SEQUENCE [LARGE SCALE GENOMIC DNA]</scope>
    <source>
        <strain evidence="13">NE01/NJP1002.9</strain>
        <tissue evidence="13">Muscle</tissue>
    </source>
</reference>
<dbReference type="InterPro" id="IPR043601">
    <property type="entry name" value="Rspo_Fu-CRD_dom"/>
</dbReference>
<dbReference type="Gene3D" id="2.10.220.10">
    <property type="entry name" value="Hormone Receptor, Insulin-like Growth Factor Receptor 1, Chain A, domain 2"/>
    <property type="match status" value="1"/>
</dbReference>
<feature type="region of interest" description="Disordered" evidence="10">
    <location>
        <begin position="173"/>
        <end position="201"/>
    </location>
</feature>
<evidence type="ECO:0000256" key="7">
    <source>
        <dbReference type="ARBA" id="ARBA00022729"/>
    </source>
</evidence>
<evidence type="ECO:0000313" key="13">
    <source>
        <dbReference type="EMBL" id="PWA20690.1"/>
    </source>
</evidence>
<evidence type="ECO:0000256" key="11">
    <source>
        <dbReference type="SAM" id="SignalP"/>
    </source>
</evidence>
<feature type="compositionally biased region" description="Low complexity" evidence="10">
    <location>
        <begin position="261"/>
        <end position="273"/>
    </location>
</feature>
<dbReference type="InterPro" id="IPR000884">
    <property type="entry name" value="TSP1_rpt"/>
</dbReference>
<feature type="compositionally biased region" description="Polar residues" evidence="10">
    <location>
        <begin position="175"/>
        <end position="201"/>
    </location>
</feature>
<feature type="region of interest" description="Disordered" evidence="10">
    <location>
        <begin position="215"/>
        <end position="273"/>
    </location>
</feature>
<sequence>MQLGLVALAMIILSSMGHSDVLKLSKARRQRRVSTEGPPSCPKGCDRCSEYNGCIKCNPKLFIFLERNDIRQIGVCLPSCPVGYFGMRNPEGNNRCTPCKIDNCEACFSRNFCTKCKEGLYSHSGRCYVSCPPGKHTTNNTMDCDGHHASECELGEWSQWSSCMKKNKTCGFKKGSQTRVRSPLPQIQSVDTSSANVPSQTCAPETERRKCVVIKMPCPRDKKNKSNRQDDTNRRENVRGRGREGKGGGGGGKRRKGQSRTTTASTVTTSAVT</sequence>
<feature type="signal peptide" evidence="11">
    <location>
        <begin position="1"/>
        <end position="19"/>
    </location>
</feature>
<dbReference type="InterPro" id="IPR051514">
    <property type="entry name" value="R-spondin"/>
</dbReference>
<evidence type="ECO:0000256" key="2">
    <source>
        <dbReference type="ARBA" id="ARBA00007308"/>
    </source>
</evidence>
<dbReference type="SMART" id="SM00261">
    <property type="entry name" value="FU"/>
    <property type="match status" value="2"/>
</dbReference>
<evidence type="ECO:0000256" key="3">
    <source>
        <dbReference type="ARBA" id="ARBA00022525"/>
    </source>
</evidence>
<evidence type="ECO:0000256" key="6">
    <source>
        <dbReference type="ARBA" id="ARBA00022687"/>
    </source>
</evidence>
<dbReference type="InterPro" id="IPR036383">
    <property type="entry name" value="TSP1_rpt_sf"/>
</dbReference>
<comment type="subcellular location">
    <subcellularLocation>
        <location evidence="1">Secreted</location>
    </subcellularLocation>
</comment>
<keyword evidence="4" id="KW-0716">Sensory transduction</keyword>
<keyword evidence="5" id="KW-0358">Heparin-binding</keyword>
<dbReference type="InterPro" id="IPR006212">
    <property type="entry name" value="Furin_repeat"/>
</dbReference>
<dbReference type="GO" id="GO:0016055">
    <property type="term" value="P:Wnt signaling pathway"/>
    <property type="evidence" value="ECO:0007669"/>
    <property type="project" value="UniProtKB-KW"/>
</dbReference>
<dbReference type="GO" id="GO:0005576">
    <property type="term" value="C:extracellular region"/>
    <property type="evidence" value="ECO:0007669"/>
    <property type="project" value="UniProtKB-SubCell"/>
</dbReference>
<comment type="similarity">
    <text evidence="2">Belongs to the R-spondin family.</text>
</comment>
<evidence type="ECO:0000256" key="9">
    <source>
        <dbReference type="ARBA" id="ARBA00023180"/>
    </source>
</evidence>
<evidence type="ECO:0000256" key="1">
    <source>
        <dbReference type="ARBA" id="ARBA00004613"/>
    </source>
</evidence>
<dbReference type="EMBL" id="NHOQ01001935">
    <property type="protein sequence ID" value="PWA20690.1"/>
    <property type="molecule type" value="Genomic_DNA"/>
</dbReference>
<proteinExistence type="inferred from homology"/>
<dbReference type="Proteomes" id="UP000250572">
    <property type="component" value="Unassembled WGS sequence"/>
</dbReference>
<feature type="domain" description="R-spondin Fu-CRD" evidence="12">
    <location>
        <begin position="43"/>
        <end position="144"/>
    </location>
</feature>